<evidence type="ECO:0000256" key="1">
    <source>
        <dbReference type="ARBA" id="ARBA00023015"/>
    </source>
</evidence>
<sequence length="51" mass="5514">MALAADLLCEPDSTVASVARRVGHSSPFALGAAFKRVRGGSPQQYRERARR</sequence>
<evidence type="ECO:0000313" key="5">
    <source>
        <dbReference type="Proteomes" id="UP001599756"/>
    </source>
</evidence>
<feature type="domain" description="HTH araC/xylS-type" evidence="3">
    <location>
        <begin position="1"/>
        <end position="48"/>
    </location>
</feature>
<accession>A0ABW6H7F7</accession>
<evidence type="ECO:0000256" key="2">
    <source>
        <dbReference type="ARBA" id="ARBA00023163"/>
    </source>
</evidence>
<dbReference type="EMBL" id="JBHYTS010000027">
    <property type="protein sequence ID" value="MFE1752565.1"/>
    <property type="molecule type" value="Genomic_DNA"/>
</dbReference>
<keyword evidence="1" id="KW-0805">Transcription regulation</keyword>
<keyword evidence="2" id="KW-0804">Transcription</keyword>
<reference evidence="4 5" key="1">
    <citation type="submission" date="2024-09" db="EMBL/GenBank/DDBJ databases">
        <title>The Natural Products Discovery Center: Release of the First 8490 Sequenced Strains for Exploring Actinobacteria Biosynthetic Diversity.</title>
        <authorList>
            <person name="Kalkreuter E."/>
            <person name="Kautsar S.A."/>
            <person name="Yang D."/>
            <person name="Bader C.D."/>
            <person name="Teijaro C.N."/>
            <person name="Fluegel L."/>
            <person name="Davis C.M."/>
            <person name="Simpson J.R."/>
            <person name="Lauterbach L."/>
            <person name="Steele A.D."/>
            <person name="Gui C."/>
            <person name="Meng S."/>
            <person name="Li G."/>
            <person name="Viehrig K."/>
            <person name="Ye F."/>
            <person name="Su P."/>
            <person name="Kiefer A.F."/>
            <person name="Nichols A."/>
            <person name="Cepeda A.J."/>
            <person name="Yan W."/>
            <person name="Fan B."/>
            <person name="Jiang Y."/>
            <person name="Adhikari A."/>
            <person name="Zheng C.-J."/>
            <person name="Schuster L."/>
            <person name="Cowan T.M."/>
            <person name="Smanski M.J."/>
            <person name="Chevrette M.G."/>
            <person name="De Carvalho L.P.S."/>
            <person name="Shen B."/>
        </authorList>
    </citation>
    <scope>NUCLEOTIDE SEQUENCE [LARGE SCALE GENOMIC DNA]</scope>
    <source>
        <strain evidence="4 5">NPDC059500</strain>
    </source>
</reference>
<name>A0ABW6H7F7_9ACTN</name>
<dbReference type="RefSeq" id="WP_381841758.1">
    <property type="nucleotide sequence ID" value="NZ_JBHYTS010000027.1"/>
</dbReference>
<evidence type="ECO:0000313" key="4">
    <source>
        <dbReference type="EMBL" id="MFE1752565.1"/>
    </source>
</evidence>
<protein>
    <submittedName>
        <fullName evidence="4">Helix-turn-helix domain-containing protein</fullName>
    </submittedName>
</protein>
<keyword evidence="5" id="KW-1185">Reference proteome</keyword>
<comment type="caution">
    <text evidence="4">The sequence shown here is derived from an EMBL/GenBank/DDBJ whole genome shotgun (WGS) entry which is preliminary data.</text>
</comment>
<evidence type="ECO:0000259" key="3">
    <source>
        <dbReference type="PROSITE" id="PS01124"/>
    </source>
</evidence>
<dbReference type="Proteomes" id="UP001599756">
    <property type="component" value="Unassembled WGS sequence"/>
</dbReference>
<dbReference type="PROSITE" id="PS01124">
    <property type="entry name" value="HTH_ARAC_FAMILY_2"/>
    <property type="match status" value="1"/>
</dbReference>
<dbReference type="InterPro" id="IPR009057">
    <property type="entry name" value="Homeodomain-like_sf"/>
</dbReference>
<dbReference type="Gene3D" id="1.10.10.60">
    <property type="entry name" value="Homeodomain-like"/>
    <property type="match status" value="1"/>
</dbReference>
<organism evidence="4 5">
    <name type="scientific">Streptomyces anandii</name>
    <dbReference type="NCBI Taxonomy" id="285454"/>
    <lineage>
        <taxon>Bacteria</taxon>
        <taxon>Bacillati</taxon>
        <taxon>Actinomycetota</taxon>
        <taxon>Actinomycetes</taxon>
        <taxon>Kitasatosporales</taxon>
        <taxon>Streptomycetaceae</taxon>
        <taxon>Streptomyces</taxon>
    </lineage>
</organism>
<proteinExistence type="predicted"/>
<dbReference type="InterPro" id="IPR018060">
    <property type="entry name" value="HTH_AraC"/>
</dbReference>
<dbReference type="Pfam" id="PF12833">
    <property type="entry name" value="HTH_18"/>
    <property type="match status" value="1"/>
</dbReference>
<dbReference type="SUPFAM" id="SSF46689">
    <property type="entry name" value="Homeodomain-like"/>
    <property type="match status" value="1"/>
</dbReference>
<gene>
    <name evidence="4" type="ORF">ACFW88_18810</name>
</gene>